<feature type="transmembrane region" description="Helical" evidence="1">
    <location>
        <begin position="6"/>
        <end position="27"/>
    </location>
</feature>
<evidence type="ECO:0000313" key="2">
    <source>
        <dbReference type="EMBL" id="RNF39501.1"/>
    </source>
</evidence>
<keyword evidence="1" id="KW-0812">Transmembrane</keyword>
<gene>
    <name evidence="2" type="ORF">EEX84_08480</name>
</gene>
<evidence type="ECO:0000313" key="3">
    <source>
        <dbReference type="Proteomes" id="UP000275473"/>
    </source>
</evidence>
<evidence type="ECO:0000256" key="1">
    <source>
        <dbReference type="SAM" id="Phobius"/>
    </source>
</evidence>
<keyword evidence="1" id="KW-1133">Transmembrane helix</keyword>
<name>A0A3M8P7V1_9BACL</name>
<protein>
    <recommendedName>
        <fullName evidence="4">DUF340 domain-containing protein</fullName>
    </recommendedName>
</protein>
<feature type="transmembrane region" description="Helical" evidence="1">
    <location>
        <begin position="90"/>
        <end position="109"/>
    </location>
</feature>
<dbReference type="RefSeq" id="WP_123165202.1">
    <property type="nucleotide sequence ID" value="NZ_RIAX01000005.1"/>
</dbReference>
<feature type="transmembrane region" description="Helical" evidence="1">
    <location>
        <begin position="34"/>
        <end position="51"/>
    </location>
</feature>
<organism evidence="2 3">
    <name type="scientific">Planococcus salinus</name>
    <dbReference type="NCBI Taxonomy" id="1848460"/>
    <lineage>
        <taxon>Bacteria</taxon>
        <taxon>Bacillati</taxon>
        <taxon>Bacillota</taxon>
        <taxon>Bacilli</taxon>
        <taxon>Bacillales</taxon>
        <taxon>Caryophanaceae</taxon>
        <taxon>Planococcus</taxon>
    </lineage>
</organism>
<dbReference type="EMBL" id="RIAX01000005">
    <property type="protein sequence ID" value="RNF39501.1"/>
    <property type="molecule type" value="Genomic_DNA"/>
</dbReference>
<sequence length="150" mass="16393">MLKNIWEWTWVLLIFGFAALFGNWFGLDVLPWEAIPGMLVLIVVSVAGLALEKALPWNMPAVGYIGILAIVISLPFFPGSEYVVAWTEKISILALATPILAYAGISIGSNWADFRKLGFRSLIVAVAVFLGTFIGSALIAEVILRWQGII</sequence>
<reference evidence="2 3" key="1">
    <citation type="journal article" date="2018" name="Int. J. Syst. Evol. Microbiol.">
        <title>Planococcus salinus sp. nov., a moderately halophilic bacterium isolated from a saline-alkali soil.</title>
        <authorList>
            <person name="Gan L."/>
        </authorList>
    </citation>
    <scope>NUCLEOTIDE SEQUENCE [LARGE SCALE GENOMIC DNA]</scope>
    <source>
        <strain evidence="2 3">LCB217</strain>
    </source>
</reference>
<accession>A0A3M8P7V1</accession>
<dbReference type="Proteomes" id="UP000275473">
    <property type="component" value="Unassembled WGS sequence"/>
</dbReference>
<keyword evidence="1" id="KW-0472">Membrane</keyword>
<proteinExistence type="predicted"/>
<keyword evidence="3" id="KW-1185">Reference proteome</keyword>
<feature type="transmembrane region" description="Helical" evidence="1">
    <location>
        <begin position="121"/>
        <end position="144"/>
    </location>
</feature>
<feature type="transmembrane region" description="Helical" evidence="1">
    <location>
        <begin position="57"/>
        <end position="78"/>
    </location>
</feature>
<evidence type="ECO:0008006" key="4">
    <source>
        <dbReference type="Google" id="ProtNLM"/>
    </source>
</evidence>
<comment type="caution">
    <text evidence="2">The sequence shown here is derived from an EMBL/GenBank/DDBJ whole genome shotgun (WGS) entry which is preliminary data.</text>
</comment>
<dbReference type="OrthoDB" id="6443879at2"/>
<dbReference type="AlphaFoldDB" id="A0A3M8P7V1"/>